<keyword evidence="2" id="KW-0732">Signal</keyword>
<dbReference type="OrthoDB" id="202237at2759"/>
<dbReference type="EMBL" id="CAACVS010000386">
    <property type="protein sequence ID" value="VEU41817.1"/>
    <property type="molecule type" value="Genomic_DNA"/>
</dbReference>
<accession>A0A448ZID5</accession>
<feature type="region of interest" description="Disordered" evidence="1">
    <location>
        <begin position="252"/>
        <end position="297"/>
    </location>
</feature>
<keyword evidence="4" id="KW-1185">Reference proteome</keyword>
<evidence type="ECO:0000313" key="4">
    <source>
        <dbReference type="Proteomes" id="UP000291116"/>
    </source>
</evidence>
<reference evidence="3 4" key="1">
    <citation type="submission" date="2019-01" db="EMBL/GenBank/DDBJ databases">
        <authorList>
            <person name="Ferrante I. M."/>
        </authorList>
    </citation>
    <scope>NUCLEOTIDE SEQUENCE [LARGE SCALE GENOMIC DNA]</scope>
    <source>
        <strain evidence="3 4">B856</strain>
    </source>
</reference>
<feature type="compositionally biased region" description="Basic and acidic residues" evidence="1">
    <location>
        <begin position="263"/>
        <end position="278"/>
    </location>
</feature>
<evidence type="ECO:0000313" key="3">
    <source>
        <dbReference type="EMBL" id="VEU41817.1"/>
    </source>
</evidence>
<evidence type="ECO:0000256" key="1">
    <source>
        <dbReference type="SAM" id="MobiDB-lite"/>
    </source>
</evidence>
<evidence type="ECO:0000256" key="2">
    <source>
        <dbReference type="SAM" id="SignalP"/>
    </source>
</evidence>
<dbReference type="AlphaFoldDB" id="A0A448ZID5"/>
<feature type="chain" id="PRO_5019358699" evidence="2">
    <location>
        <begin position="23"/>
        <end position="440"/>
    </location>
</feature>
<protein>
    <submittedName>
        <fullName evidence="3">Uncharacterized protein</fullName>
    </submittedName>
</protein>
<feature type="signal peptide" evidence="2">
    <location>
        <begin position="1"/>
        <end position="22"/>
    </location>
</feature>
<gene>
    <name evidence="3" type="ORF">PSNMU_V1.4_AUG-EV-PASAV3_0087080</name>
</gene>
<proteinExistence type="predicted"/>
<dbReference type="Proteomes" id="UP000291116">
    <property type="component" value="Unassembled WGS sequence"/>
</dbReference>
<name>A0A448ZID5_9STRA</name>
<organism evidence="3 4">
    <name type="scientific">Pseudo-nitzschia multistriata</name>
    <dbReference type="NCBI Taxonomy" id="183589"/>
    <lineage>
        <taxon>Eukaryota</taxon>
        <taxon>Sar</taxon>
        <taxon>Stramenopiles</taxon>
        <taxon>Ochrophyta</taxon>
        <taxon>Bacillariophyta</taxon>
        <taxon>Bacillariophyceae</taxon>
        <taxon>Bacillariophycidae</taxon>
        <taxon>Bacillariales</taxon>
        <taxon>Bacillariaceae</taxon>
        <taxon>Pseudo-nitzschia</taxon>
    </lineage>
</organism>
<sequence>MRFTITAFAAFLAATAPPEVRSFTQTTNPTGAYRGPAALHLTPEDLTNYMAKAHEEKIRAVTAVEKTKNAEIQTLKGEVKKLKEAIPKESAVVVSTGPPPSSGMDLSSMTKEQLMAKLVEYQQFMADYIVKAQQQKLKAVQAAELATAQKYEAKIKLLLGAAGSGAAPATTAETTAPSAATKLYDTRSANVAAAAKAGKSRWGDKEVAKVQISSKDAVVEVKAEAKANGASVSVPPPTQLPGNTLFEGRNEQVAAAGKAGKSRWGDAEVKKATEEASKKPALSSAAPEPPAAPAAAPAAPAVSNAVIEEADHGLRNDGGVGGPSLADRVNLGQQLFSGSEAVGASDGLATVASAAPSAYDLRNARVAAAAAAGKSRWGSMENQKAATLAAAAPKITAGTPQKQEIVVTPEVEAADHGLRNDGGVGGPSLAERVNLGRKIV</sequence>